<evidence type="ECO:0000313" key="1">
    <source>
        <dbReference type="EMBL" id="GJN04778.1"/>
    </source>
</evidence>
<reference evidence="1" key="1">
    <citation type="journal article" date="2018" name="DNA Res.">
        <title>Multiple hybrid de novo genome assembly of finger millet, an orphan allotetraploid crop.</title>
        <authorList>
            <person name="Hatakeyama M."/>
            <person name="Aluri S."/>
            <person name="Balachadran M.T."/>
            <person name="Sivarajan S.R."/>
            <person name="Patrignani A."/>
            <person name="Gruter S."/>
            <person name="Poveda L."/>
            <person name="Shimizu-Inatsugi R."/>
            <person name="Baeten J."/>
            <person name="Francoijs K.J."/>
            <person name="Nataraja K.N."/>
            <person name="Reddy Y.A.N."/>
            <person name="Phadnis S."/>
            <person name="Ravikumar R.L."/>
            <person name="Schlapbach R."/>
            <person name="Sreeman S.M."/>
            <person name="Shimizu K.K."/>
        </authorList>
    </citation>
    <scope>NUCLEOTIDE SEQUENCE</scope>
</reference>
<name>A0AAV5D3T6_ELECO</name>
<dbReference type="AlphaFoldDB" id="A0AAV5D3T6"/>
<gene>
    <name evidence="1" type="primary">ga22350</name>
    <name evidence="1" type="ORF">PR202_ga22350</name>
</gene>
<accession>A0AAV5D3T6</accession>
<sequence length="52" mass="5432">MPSTLYDVPSFGLQKSLSPVLNASSVGIGFASPRRMAALVSVTLAYRTLACS</sequence>
<keyword evidence="2" id="KW-1185">Reference proteome</keyword>
<organism evidence="1 2">
    <name type="scientific">Eleusine coracana subsp. coracana</name>
    <dbReference type="NCBI Taxonomy" id="191504"/>
    <lineage>
        <taxon>Eukaryota</taxon>
        <taxon>Viridiplantae</taxon>
        <taxon>Streptophyta</taxon>
        <taxon>Embryophyta</taxon>
        <taxon>Tracheophyta</taxon>
        <taxon>Spermatophyta</taxon>
        <taxon>Magnoliopsida</taxon>
        <taxon>Liliopsida</taxon>
        <taxon>Poales</taxon>
        <taxon>Poaceae</taxon>
        <taxon>PACMAD clade</taxon>
        <taxon>Chloridoideae</taxon>
        <taxon>Cynodonteae</taxon>
        <taxon>Eleusininae</taxon>
        <taxon>Eleusine</taxon>
    </lineage>
</organism>
<comment type="caution">
    <text evidence="1">The sequence shown here is derived from an EMBL/GenBank/DDBJ whole genome shotgun (WGS) entry which is preliminary data.</text>
</comment>
<proteinExistence type="predicted"/>
<protein>
    <submittedName>
        <fullName evidence="1">Uncharacterized protein</fullName>
    </submittedName>
</protein>
<reference evidence="1" key="2">
    <citation type="submission" date="2021-12" db="EMBL/GenBank/DDBJ databases">
        <title>Resequencing data analysis of finger millet.</title>
        <authorList>
            <person name="Hatakeyama M."/>
            <person name="Aluri S."/>
            <person name="Balachadran M.T."/>
            <person name="Sivarajan S.R."/>
            <person name="Poveda L."/>
            <person name="Shimizu-Inatsugi R."/>
            <person name="Schlapbach R."/>
            <person name="Sreeman S.M."/>
            <person name="Shimizu K.K."/>
        </authorList>
    </citation>
    <scope>NUCLEOTIDE SEQUENCE</scope>
</reference>
<dbReference type="Proteomes" id="UP001054889">
    <property type="component" value="Unassembled WGS sequence"/>
</dbReference>
<evidence type="ECO:0000313" key="2">
    <source>
        <dbReference type="Proteomes" id="UP001054889"/>
    </source>
</evidence>
<dbReference type="EMBL" id="BQKI01000011">
    <property type="protein sequence ID" value="GJN04778.1"/>
    <property type="molecule type" value="Genomic_DNA"/>
</dbReference>